<comment type="caution">
    <text evidence="3">The sequence shown here is derived from an EMBL/GenBank/DDBJ whole genome shotgun (WGS) entry which is preliminary data.</text>
</comment>
<name>A0ABT9RQ71_9MICC</name>
<keyword evidence="1" id="KW-1133">Transmembrane helix</keyword>
<feature type="domain" description="Glycosyltransferase 2-like" evidence="2">
    <location>
        <begin position="2"/>
        <end position="158"/>
    </location>
</feature>
<evidence type="ECO:0000313" key="3">
    <source>
        <dbReference type="EMBL" id="MDP9887375.1"/>
    </source>
</evidence>
<feature type="transmembrane region" description="Helical" evidence="1">
    <location>
        <begin position="194"/>
        <end position="216"/>
    </location>
</feature>
<feature type="transmembrane region" description="Helical" evidence="1">
    <location>
        <begin position="119"/>
        <end position="139"/>
    </location>
</feature>
<dbReference type="EMBL" id="JAUSRE010000003">
    <property type="protein sequence ID" value="MDP9887375.1"/>
    <property type="molecule type" value="Genomic_DNA"/>
</dbReference>
<feature type="transmembrane region" description="Helical" evidence="1">
    <location>
        <begin position="151"/>
        <end position="174"/>
    </location>
</feature>
<accession>A0ABT9RQ71</accession>
<organism evidence="3 4">
    <name type="scientific">Pseudarthrobacter enclensis</name>
    <dbReference type="NCBI Taxonomy" id="993070"/>
    <lineage>
        <taxon>Bacteria</taxon>
        <taxon>Bacillati</taxon>
        <taxon>Actinomycetota</taxon>
        <taxon>Actinomycetes</taxon>
        <taxon>Micrococcales</taxon>
        <taxon>Micrococcaceae</taxon>
        <taxon>Pseudarthrobacter</taxon>
    </lineage>
</organism>
<evidence type="ECO:0000256" key="1">
    <source>
        <dbReference type="SAM" id="Phobius"/>
    </source>
</evidence>
<dbReference type="Proteomes" id="UP001226577">
    <property type="component" value="Unassembled WGS sequence"/>
</dbReference>
<keyword evidence="1" id="KW-0472">Membrane</keyword>
<dbReference type="PANTHER" id="PTHR16779:SF1">
    <property type="entry name" value="BETA-1,4-MANNOSYLTRANSFERASE EGH"/>
    <property type="match status" value="1"/>
</dbReference>
<sequence>MESGAPLHLHGSNLVIEESLENEIGWDIGCLEGQPFIAEDYVFGMKAFIKYGKGVFGWHGCVMLEQPPFSVRSAFKQRYRWIFGVLQGLSALNTNPMYLSLPRRTRLSLEWGTRYRLGTFALGSVAGILSALVFPVFLSQALDYLAAGREAPLSALGSAWLAFLGVMWLGATFIGAWHNLADSGLDRWNRAAEIALAVLIAPVAGIVESSAALWAVKDWALGKREVAWVPTPKTKQADLATIGSGE</sequence>
<reference evidence="3 4" key="1">
    <citation type="submission" date="2023-07" db="EMBL/GenBank/DDBJ databases">
        <title>Sorghum-associated microbial communities from plants grown in Nebraska, USA.</title>
        <authorList>
            <person name="Schachtman D."/>
        </authorList>
    </citation>
    <scope>NUCLEOTIDE SEQUENCE [LARGE SCALE GENOMIC DNA]</scope>
    <source>
        <strain evidence="3 4">CC222</strain>
    </source>
</reference>
<dbReference type="PANTHER" id="PTHR16779">
    <property type="entry name" value="BETA-1,4-MANNOSYLTRANSFERASE EGH"/>
    <property type="match status" value="1"/>
</dbReference>
<evidence type="ECO:0000313" key="4">
    <source>
        <dbReference type="Proteomes" id="UP001226577"/>
    </source>
</evidence>
<dbReference type="InterPro" id="IPR027389">
    <property type="entry name" value="B_mannosylTrfase_Bre-3/Egh"/>
</dbReference>
<dbReference type="Pfam" id="PF13632">
    <property type="entry name" value="Glyco_trans_2_3"/>
    <property type="match status" value="1"/>
</dbReference>
<protein>
    <recommendedName>
        <fullName evidence="2">Glycosyltransferase 2-like domain-containing protein</fullName>
    </recommendedName>
</protein>
<keyword evidence="4" id="KW-1185">Reference proteome</keyword>
<gene>
    <name evidence="3" type="ORF">J2X98_000946</name>
</gene>
<evidence type="ECO:0000259" key="2">
    <source>
        <dbReference type="Pfam" id="PF13632"/>
    </source>
</evidence>
<dbReference type="InterPro" id="IPR001173">
    <property type="entry name" value="Glyco_trans_2-like"/>
</dbReference>
<keyword evidence="1" id="KW-0812">Transmembrane</keyword>
<proteinExistence type="predicted"/>